<evidence type="ECO:0000256" key="4">
    <source>
        <dbReference type="ARBA" id="ARBA00023136"/>
    </source>
</evidence>
<evidence type="ECO:0000256" key="3">
    <source>
        <dbReference type="ARBA" id="ARBA00022989"/>
    </source>
</evidence>
<comment type="caution">
    <text evidence="6">The sequence shown here is derived from an EMBL/GenBank/DDBJ whole genome shotgun (WGS) entry which is preliminary data.</text>
</comment>
<dbReference type="RefSeq" id="WP_380010841.1">
    <property type="nucleotide sequence ID" value="NZ_JADIKI010000022.1"/>
</dbReference>
<comment type="subcellular location">
    <subcellularLocation>
        <location evidence="1">Membrane</location>
        <topology evidence="1">Multi-pass membrane protein</topology>
    </subcellularLocation>
</comment>
<proteinExistence type="predicted"/>
<accession>A0ABW8IIS3</accession>
<evidence type="ECO:0000256" key="2">
    <source>
        <dbReference type="ARBA" id="ARBA00022692"/>
    </source>
</evidence>
<dbReference type="Pfam" id="PF13564">
    <property type="entry name" value="DoxX_2"/>
    <property type="match status" value="1"/>
</dbReference>
<protein>
    <submittedName>
        <fullName evidence="6">DoxX family protein</fullName>
    </submittedName>
</protein>
<name>A0ABW8IIS3_9GAMM</name>
<dbReference type="InterPro" id="IPR032808">
    <property type="entry name" value="DoxX"/>
</dbReference>
<dbReference type="Proteomes" id="UP001620409">
    <property type="component" value="Unassembled WGS sequence"/>
</dbReference>
<organism evidence="6 7">
    <name type="scientific">Dyella humi</name>
    <dbReference type="NCBI Taxonomy" id="1770547"/>
    <lineage>
        <taxon>Bacteria</taxon>
        <taxon>Pseudomonadati</taxon>
        <taxon>Pseudomonadota</taxon>
        <taxon>Gammaproteobacteria</taxon>
        <taxon>Lysobacterales</taxon>
        <taxon>Rhodanobacteraceae</taxon>
        <taxon>Dyella</taxon>
    </lineage>
</organism>
<keyword evidence="3 5" id="KW-1133">Transmembrane helix</keyword>
<feature type="transmembrane region" description="Helical" evidence="5">
    <location>
        <begin position="59"/>
        <end position="80"/>
    </location>
</feature>
<evidence type="ECO:0000313" key="6">
    <source>
        <dbReference type="EMBL" id="MFK2855107.1"/>
    </source>
</evidence>
<reference evidence="6 7" key="1">
    <citation type="submission" date="2020-10" db="EMBL/GenBank/DDBJ databases">
        <title>Phylogeny of dyella-like bacteria.</title>
        <authorList>
            <person name="Fu J."/>
        </authorList>
    </citation>
    <scope>NUCLEOTIDE SEQUENCE [LARGE SCALE GENOMIC DNA]</scope>
    <source>
        <strain evidence="6 7">DHG40</strain>
    </source>
</reference>
<feature type="transmembrane region" description="Helical" evidence="5">
    <location>
        <begin position="113"/>
        <end position="131"/>
    </location>
</feature>
<dbReference type="EMBL" id="JADIKI010000022">
    <property type="protein sequence ID" value="MFK2855107.1"/>
    <property type="molecule type" value="Genomic_DNA"/>
</dbReference>
<gene>
    <name evidence="6" type="ORF">ISP18_10940</name>
</gene>
<feature type="transmembrane region" description="Helical" evidence="5">
    <location>
        <begin position="87"/>
        <end position="107"/>
    </location>
</feature>
<keyword evidence="4 5" id="KW-0472">Membrane</keyword>
<feature type="transmembrane region" description="Helical" evidence="5">
    <location>
        <begin position="20"/>
        <end position="39"/>
    </location>
</feature>
<keyword evidence="7" id="KW-1185">Reference proteome</keyword>
<evidence type="ECO:0000256" key="1">
    <source>
        <dbReference type="ARBA" id="ARBA00004141"/>
    </source>
</evidence>
<evidence type="ECO:0000256" key="5">
    <source>
        <dbReference type="SAM" id="Phobius"/>
    </source>
</evidence>
<keyword evidence="2 5" id="KW-0812">Transmembrane</keyword>
<evidence type="ECO:0000313" key="7">
    <source>
        <dbReference type="Proteomes" id="UP001620409"/>
    </source>
</evidence>
<sequence>MTLSKNATSPMSSKLLNASLWLAQALVFTAFVLIGWMKLFKPIPELAAMWPWTGQLPAMIVRGLAVIDIAGGIGIFIPALMRVKPGLTAAAATGCVILQICAMTFHISRGEIAVAPFNVILLTLSAFVLWGRRKRPVRAR</sequence>